<organism evidence="2">
    <name type="scientific">Actinoplanes campanulatus</name>
    <dbReference type="NCBI Taxonomy" id="113559"/>
    <lineage>
        <taxon>Bacteria</taxon>
        <taxon>Bacillati</taxon>
        <taxon>Actinomycetota</taxon>
        <taxon>Actinomycetes</taxon>
        <taxon>Micromonosporales</taxon>
        <taxon>Micromonosporaceae</taxon>
        <taxon>Actinoplanes</taxon>
    </lineage>
</organism>
<keyword evidence="1" id="KW-0732">Signal</keyword>
<protein>
    <submittedName>
        <fullName evidence="2">Uncharacterized protein</fullName>
    </submittedName>
</protein>
<evidence type="ECO:0000313" key="2">
    <source>
        <dbReference type="EMBL" id="GID51542.1"/>
    </source>
</evidence>
<accession>A0ABQ3WZA5</accession>
<dbReference type="EMBL" id="BOMF01000189">
    <property type="protein sequence ID" value="GID51542.1"/>
    <property type="molecule type" value="Genomic_DNA"/>
</dbReference>
<evidence type="ECO:0000256" key="1">
    <source>
        <dbReference type="SAM" id="SignalP"/>
    </source>
</evidence>
<comment type="caution">
    <text evidence="2">The sequence shown here is derived from an EMBL/GenBank/DDBJ whole genome shotgun (WGS) entry which is preliminary data.</text>
</comment>
<dbReference type="RefSeq" id="WP_204301671.1">
    <property type="nucleotide sequence ID" value="NZ_BAAAGQ010000060.1"/>
</dbReference>
<sequence length="113" mass="11763">MAKRALIVILLTIAPMISGCSAEAAALLVSYHSGPAVNEITIKYLKGATDSPGRLEILEETSAKVAVKVVIRGDPGGDIEPMIGDVREVVGTLTGPLGDRRIVDEMGIDIPPG</sequence>
<name>A0ABQ3WZA5_9ACTN</name>
<reference evidence="2" key="1">
    <citation type="submission" date="2021-01" db="EMBL/GenBank/DDBJ databases">
        <title>Whole genome shotgun sequence of Actinoplanes capillaceus NBRC 16408.</title>
        <authorList>
            <person name="Komaki H."/>
            <person name="Tamura T."/>
        </authorList>
    </citation>
    <scope>NUCLEOTIDE SEQUENCE [LARGE SCALE GENOMIC DNA]</scope>
    <source>
        <strain evidence="2">NBRC 16408</strain>
    </source>
</reference>
<feature type="signal peptide" evidence="1">
    <location>
        <begin position="1"/>
        <end position="24"/>
    </location>
</feature>
<feature type="chain" id="PRO_5046299602" evidence="1">
    <location>
        <begin position="25"/>
        <end position="113"/>
    </location>
</feature>
<gene>
    <name evidence="2" type="ORF">Aca07nite_88170</name>
</gene>
<proteinExistence type="predicted"/>
<dbReference type="PROSITE" id="PS51257">
    <property type="entry name" value="PROKAR_LIPOPROTEIN"/>
    <property type="match status" value="1"/>
</dbReference>